<reference evidence="1 2" key="4">
    <citation type="journal article" date="1996" name="Virology">
        <title>Analysis of 76 kb of the chlorella virus PBCV-1 330-kb genome: map positions 182 to 258.</title>
        <authorList>
            <person name="Kutish G.F."/>
            <person name="Li Y."/>
            <person name="Lu Z."/>
            <person name="Furuta M."/>
            <person name="Rock D.L."/>
            <person name="Van Etten J.L."/>
        </authorList>
    </citation>
    <scope>NUCLEOTIDE SEQUENCE [LARGE SCALE GENOMIC DNA]</scope>
</reference>
<sequence>MFSRPKFKCYWETFNLLFPPASTAMTFREYCHHVYPPFRDI</sequence>
<gene>
    <name evidence="1" type="primary">A122/123aR</name>
</gene>
<protein>
    <submittedName>
        <fullName evidence="1">Uncharacterized protein</fullName>
    </submittedName>
</protein>
<dbReference type="RefSeq" id="YP_004678896.1">
    <property type="nucleotide sequence ID" value="NC_000852.5"/>
</dbReference>
<dbReference type="KEGG" id="vg:10971194"/>
<dbReference type="Proteomes" id="UP000000862">
    <property type="component" value="Segment"/>
</dbReference>
<organismHost>
    <name type="scientific">Chlorella</name>
    <dbReference type="NCBI Taxonomy" id="3071"/>
</organismHost>
<reference evidence="1 2" key="7">
    <citation type="journal article" date="2000" name="Virology">
        <title>Characterization of a beta-1,3-glucanase encoded by chlorella virus PBCV-1.</title>
        <authorList>
            <person name="Sun L."/>
            <person name="Gurnon J.R."/>
            <person name="Adams B.J."/>
            <person name="Graves M.V."/>
            <person name="Van Etten J.L."/>
        </authorList>
    </citation>
    <scope>NUCLEOTIDE SEQUENCE [LARGE SCALE GENOMIC DNA]</scope>
</reference>
<reference evidence="1 2" key="5">
    <citation type="journal article" date="1997" name="Virology">
        <title>Analysis of 74 kb of DNA located at the right end of the 330-kb chlorella virus PBCV-1 genome.</title>
        <authorList>
            <person name="Li Y."/>
            <person name="Lu Z."/>
            <person name="Sun L."/>
            <person name="Ropp S."/>
            <person name="Kutish G.F."/>
            <person name="Rock D.L."/>
            <person name="Van Etten J.L."/>
        </authorList>
    </citation>
    <scope>NUCLEOTIDE SEQUENCE [LARGE SCALE GENOMIC DNA]</scope>
</reference>
<organism evidence="1 2">
    <name type="scientific">Paramecium bursaria Chlorella virus 1</name>
    <name type="common">PBCV-1</name>
    <dbReference type="NCBI Taxonomy" id="10506"/>
    <lineage>
        <taxon>Viruses</taxon>
        <taxon>Varidnaviria</taxon>
        <taxon>Bamfordvirae</taxon>
        <taxon>Nucleocytoviricota</taxon>
        <taxon>Megaviricetes</taxon>
        <taxon>Algavirales</taxon>
        <taxon>Phycodnaviridae</taxon>
        <taxon>Chlorovirus</taxon>
        <taxon>Chlorovirus vanettense</taxon>
    </lineage>
</organism>
<reference evidence="1 2" key="3">
    <citation type="journal article" date="1996" name="Virology">
        <title>Analysis of 94 kb of the chlorella virus PBCV-1 330-kb genome: map positions 88 to 182.</title>
        <authorList>
            <person name="Lu Z."/>
            <person name="Li Y."/>
            <person name="Que Q."/>
            <person name="Kutish G.F."/>
            <person name="Rock D.L."/>
            <person name="Van Etten J.L."/>
        </authorList>
    </citation>
    <scope>NUCLEOTIDE SEQUENCE [LARGE SCALE GENOMIC DNA]</scope>
</reference>
<accession>F8TTY0</accession>
<dbReference type="GeneID" id="10971194"/>
<reference evidence="1 2" key="8">
    <citation type="journal article" date="2010" name="J. Virol.">
        <title>Microarray analysis of Paramecium bursaria chlorella virus 1 transcription.</title>
        <authorList>
            <person name="Yanai-Balser G.M."/>
            <person name="Duncan G.A."/>
            <person name="Eudy J.D."/>
            <person name="Wang D."/>
            <person name="Li X."/>
            <person name="Agarkova I.V."/>
            <person name="Dunigan D.D."/>
            <person name="Van Etten J.L."/>
        </authorList>
    </citation>
    <scope>NUCLEOTIDE SEQUENCE [LARGE SCALE GENOMIC DNA]</scope>
</reference>
<name>F8TTY0_PBCV1</name>
<proteinExistence type="predicted"/>
<keyword evidence="2" id="KW-1185">Reference proteome</keyword>
<dbReference type="EMBL" id="JF411744">
    <property type="protein sequence ID" value="AEI70041.1"/>
    <property type="molecule type" value="Genomic_DNA"/>
</dbReference>
<reference evidence="1 2" key="6">
    <citation type="journal article" date="1999" name="Virology">
        <title>Chlorella virus PBCV-1 encodes a functional homospermidine synthase.</title>
        <authorList>
            <person name="Kaiser A."/>
            <person name="Vollmert M."/>
            <person name="Tholl D."/>
            <person name="Graves M.V."/>
            <person name="Gurnon J.R."/>
            <person name="Xing W."/>
            <person name="Lisec A.D."/>
            <person name="Nickerson K.W."/>
            <person name="Van Etten J.L."/>
        </authorList>
    </citation>
    <scope>NUCLEOTIDE SEQUENCE [LARGE SCALE GENOMIC DNA]</scope>
</reference>
<reference evidence="1 2" key="2">
    <citation type="journal article" date="1995" name="Virology">
        <title>Analysis of 43 kb of the Chlorella virus PBCV-1 330-kb genome: map positions 45 to 88.</title>
        <authorList>
            <person name="Li Y."/>
            <person name="Lu Z."/>
            <person name="Burbank D.E."/>
            <person name="Kutish G.F."/>
            <person name="Rock D.L."/>
            <person name="Van Etten J.L."/>
        </authorList>
    </citation>
    <scope>NUCLEOTIDE SEQUENCE [LARGE SCALE GENOMIC DNA]</scope>
</reference>
<evidence type="ECO:0000313" key="2">
    <source>
        <dbReference type="Proteomes" id="UP000000862"/>
    </source>
</evidence>
<evidence type="ECO:0000313" key="1">
    <source>
        <dbReference type="EMBL" id="AEI70041.1"/>
    </source>
</evidence>
<reference evidence="1 2" key="1">
    <citation type="journal article" date="1995" name="Virology">
        <title>Analysis of 45 kb of DNA located at the left end of the chlorella virus PBCV-1 genome.</title>
        <authorList>
            <person name="Lu Z."/>
            <person name="Li Y."/>
            <person name="Zhang Y."/>
            <person name="Kutish G.F."/>
            <person name="Rock D.L."/>
            <person name="Van Etten J.L."/>
        </authorList>
    </citation>
    <scope>NUCLEOTIDE SEQUENCE [LARGE SCALE GENOMIC DNA]</scope>
</reference>